<dbReference type="InterPro" id="IPR006843">
    <property type="entry name" value="PAP/fibrillin_dom"/>
</dbReference>
<gene>
    <name evidence="2" type="ordered locus">Cyast_2528</name>
</gene>
<organism evidence="2 3">
    <name type="scientific">Cyanobacterium stanieri (strain ATCC 29140 / PCC 7202)</name>
    <dbReference type="NCBI Taxonomy" id="292563"/>
    <lineage>
        <taxon>Bacteria</taxon>
        <taxon>Bacillati</taxon>
        <taxon>Cyanobacteriota</taxon>
        <taxon>Cyanophyceae</taxon>
        <taxon>Oscillatoriophycideae</taxon>
        <taxon>Chroococcales</taxon>
        <taxon>Geminocystaceae</taxon>
        <taxon>Cyanobacterium</taxon>
    </lineage>
</organism>
<keyword evidence="3" id="KW-1185">Reference proteome</keyword>
<dbReference type="HOGENOM" id="CLU_069245_1_1_3"/>
<evidence type="ECO:0000313" key="2">
    <source>
        <dbReference type="EMBL" id="AFZ48471.1"/>
    </source>
</evidence>
<dbReference type="Pfam" id="PF04755">
    <property type="entry name" value="PAP_fibrillin"/>
    <property type="match status" value="1"/>
</dbReference>
<dbReference type="Proteomes" id="UP000010483">
    <property type="component" value="Chromosome"/>
</dbReference>
<dbReference type="PATRIC" id="fig|292563.3.peg.2643"/>
<dbReference type="BioCyc" id="CSTA292563:G1353-2531-MONOMER"/>
<name>K9YNF1_CYASC</name>
<dbReference type="InterPro" id="IPR039633">
    <property type="entry name" value="PAP"/>
</dbReference>
<dbReference type="PANTHER" id="PTHR31906">
    <property type="entry name" value="PLASTID-LIPID-ASSOCIATED PROTEIN 4, CHLOROPLASTIC-RELATED"/>
    <property type="match status" value="1"/>
</dbReference>
<dbReference type="STRING" id="292563.Cyast_2528"/>
<feature type="domain" description="Plastid lipid-associated protein/fibrillin conserved" evidence="1">
    <location>
        <begin position="38"/>
        <end position="209"/>
    </location>
</feature>
<dbReference type="EMBL" id="CP003940">
    <property type="protein sequence ID" value="AFZ48471.1"/>
    <property type="molecule type" value="Genomic_DNA"/>
</dbReference>
<dbReference type="KEGG" id="csn:Cyast_2528"/>
<evidence type="ECO:0000313" key="3">
    <source>
        <dbReference type="Proteomes" id="UP000010483"/>
    </source>
</evidence>
<reference evidence="3" key="1">
    <citation type="journal article" date="2013" name="Proc. Natl. Acad. Sci. U.S.A.">
        <title>Improving the coverage of the cyanobacterial phylum using diversity-driven genome sequencing.</title>
        <authorList>
            <person name="Shih P.M."/>
            <person name="Wu D."/>
            <person name="Latifi A."/>
            <person name="Axen S.D."/>
            <person name="Fewer D.P."/>
            <person name="Talla E."/>
            <person name="Calteau A."/>
            <person name="Cai F."/>
            <person name="Tandeau de Marsac N."/>
            <person name="Rippka R."/>
            <person name="Herdman M."/>
            <person name="Sivonen K."/>
            <person name="Coursin T."/>
            <person name="Laurent T."/>
            <person name="Goodwin L."/>
            <person name="Nolan M."/>
            <person name="Davenport K.W."/>
            <person name="Han C.S."/>
            <person name="Rubin E.M."/>
            <person name="Eisen J.A."/>
            <person name="Woyke T."/>
            <person name="Gugger M."/>
            <person name="Kerfeld C.A."/>
        </authorList>
    </citation>
    <scope>NUCLEOTIDE SEQUENCE [LARGE SCALE GENOMIC DNA]</scope>
    <source>
        <strain evidence="3">ATCC 29140 / PCC 7202</strain>
    </source>
</reference>
<dbReference type="AlphaFoldDB" id="K9YNF1"/>
<evidence type="ECO:0000259" key="1">
    <source>
        <dbReference type="Pfam" id="PF04755"/>
    </source>
</evidence>
<sequence>MINNRLVVKQKLLSIIENTAQTLNINPNYPITDTLIKPSEAENIEQLTQNLESLNPFPNPLQFTPQLLEGIWRLQYSSAREIRSLNKLPLGFELRQVYQIINIQDVSFFNIAFVEHSSKLINGYVKVTASFAPKIEPNQILPTNTINVNFEKRYVSIKKIAGVKTPMLDPVREFDARNPQGRIPSLTITYIDEDVRIGRGGDGSLFILSKQEKMTEL</sequence>
<proteinExistence type="predicted"/>
<protein>
    <submittedName>
        <fullName evidence="2">PAP fibrillin family protein</fullName>
    </submittedName>
</protein>
<dbReference type="eggNOG" id="ENOG502ZB4T">
    <property type="taxonomic scope" value="Bacteria"/>
</dbReference>
<accession>K9YNF1</accession>